<evidence type="ECO:0000313" key="3">
    <source>
        <dbReference type="EMBL" id="MFG3817234.1"/>
    </source>
</evidence>
<accession>A0ABW7C7T4</accession>
<keyword evidence="4" id="KW-1185">Reference proteome</keyword>
<dbReference type="Gene3D" id="3.90.550.10">
    <property type="entry name" value="Spore Coat Polysaccharide Biosynthesis Protein SpsA, Chain A"/>
    <property type="match status" value="1"/>
</dbReference>
<feature type="compositionally biased region" description="Low complexity" evidence="1">
    <location>
        <begin position="768"/>
        <end position="782"/>
    </location>
</feature>
<organism evidence="3 4">
    <name type="scientific">Limnothrix redekei LRLZ20PSL1</name>
    <dbReference type="NCBI Taxonomy" id="3112953"/>
    <lineage>
        <taxon>Bacteria</taxon>
        <taxon>Bacillati</taxon>
        <taxon>Cyanobacteriota</taxon>
        <taxon>Cyanophyceae</taxon>
        <taxon>Pseudanabaenales</taxon>
        <taxon>Pseudanabaenaceae</taxon>
        <taxon>Limnothrix</taxon>
    </lineage>
</organism>
<dbReference type="InterPro" id="IPR001173">
    <property type="entry name" value="Glyco_trans_2-like"/>
</dbReference>
<evidence type="ECO:0000259" key="2">
    <source>
        <dbReference type="Pfam" id="PF00535"/>
    </source>
</evidence>
<sequence>MSAPLVSILVPVYNRRTILRQSVESALAQTVRDIEVVIVDNASTDGTWEVCQELARQDSRVRIFQQPTNTGPIRNWQRCMAEARAYYAKCVWSDDLISPDSLEKTLPYLSDPTVGLVFNAARIFSDQGVGEVLYDHHGDRPGYLSRDEYLSLMLYKQGASVPNSPVASLFRLKDLRESVLLEVPSPIVKDYPDHSMGTDVLAHLLVAQRYERVAYVPEPMTMFRSHPDSITTWALTEASEKWTDSYQQVKIWFALAHNRPIDLHMLIAQEWWRIFTIRNQGRQAMPLIDVARRFLEQPDQAGIPDHRGDVLSDARYIRSVFATFWANLPDRHLDDIFQGEAGSFYRTALYSDLTEQPLTNDEQALLQQFSAKVAAGLEQPGGLGALMASMLYLKPGTMRVRDAATRLPSWLLPDYQQRFEATMAPTAPALAAAPSSPAPAAAAPAQPPTVPPYESLVELNRLLGLAHLYYIDPTEPMVIEECRKQRRSLVDWIAQMPGEQLAAIYAGEFGRRYRAFLTCGIQNEQPDAAEQALLQSLSSQIAQGFDRPQGVQALMAAMLYYQPGQMRVRDAASRLPAWLLADYQQVFESNSPIVPPQPVETPAPIAPPTSATAPLHQDMTFLNRLLGCANLYYIDPEETSIAEELRLIRQQVGQIWAQTPLEQLESLYKSEFGRRYLALLDSGYQNYPLRPEEESVVQELTGLISQGIDRYPGLNALLAIMMYLPPGKMQVRDAANRLPAWLLPDYQRIFEAGQATTAPLVPSPQPTVPTAAPTAAAPPAVSQPPNLAEDMVFLNRFLGCSNLYEIDPEDGETVAELRQLRQRVAEFWLTVPPSQLEAVFNSELGRRYGMYLKSGFQREPLTDGERELLVKLAETAARGFEQPGGLNAFLGAMMYYAPGQMQVKDAATRLPGWLFPLYAAVFESEAQKKMTS</sequence>
<dbReference type="CDD" id="cd00761">
    <property type="entry name" value="Glyco_tranf_GTA_type"/>
    <property type="match status" value="1"/>
</dbReference>
<name>A0ABW7C7T4_9CYAN</name>
<dbReference type="RefSeq" id="WP_393011419.1">
    <property type="nucleotide sequence ID" value="NZ_JAZAQF010000030.1"/>
</dbReference>
<evidence type="ECO:0000256" key="1">
    <source>
        <dbReference type="SAM" id="MobiDB-lite"/>
    </source>
</evidence>
<dbReference type="GO" id="GO:0016757">
    <property type="term" value="F:glycosyltransferase activity"/>
    <property type="evidence" value="ECO:0007669"/>
    <property type="project" value="UniProtKB-KW"/>
</dbReference>
<dbReference type="SUPFAM" id="SSF53448">
    <property type="entry name" value="Nucleotide-diphospho-sugar transferases"/>
    <property type="match status" value="1"/>
</dbReference>
<keyword evidence="3" id="KW-0328">Glycosyltransferase</keyword>
<dbReference type="Proteomes" id="UP001604335">
    <property type="component" value="Unassembled WGS sequence"/>
</dbReference>
<feature type="domain" description="Glycosyltransferase 2-like" evidence="2">
    <location>
        <begin position="7"/>
        <end position="175"/>
    </location>
</feature>
<gene>
    <name evidence="3" type="ORF">VPK24_06255</name>
</gene>
<feature type="region of interest" description="Disordered" evidence="1">
    <location>
        <begin position="758"/>
        <end position="782"/>
    </location>
</feature>
<dbReference type="EC" id="2.4.-.-" evidence="3"/>
<evidence type="ECO:0000313" key="4">
    <source>
        <dbReference type="Proteomes" id="UP001604335"/>
    </source>
</evidence>
<protein>
    <submittedName>
        <fullName evidence="3">Glycosyltransferase family 2 protein</fullName>
        <ecNumber evidence="3">2.4.-.-</ecNumber>
    </submittedName>
</protein>
<reference evidence="4" key="1">
    <citation type="journal article" date="2024" name="Algal Res.">
        <title>Biochemical, toxicological and genomic investigation of a high-biomass producing Limnothrix strain isolated from Italian shallow drinking water reservoir.</title>
        <authorList>
            <person name="Simonazzi M."/>
            <person name="Shishido T.K."/>
            <person name="Delbaje E."/>
            <person name="Wahlsten M."/>
            <person name="Fewer D.P."/>
            <person name="Sivonen K."/>
            <person name="Pezzolesi L."/>
            <person name="Pistocchi R."/>
        </authorList>
    </citation>
    <scope>NUCLEOTIDE SEQUENCE [LARGE SCALE GENOMIC DNA]</scope>
    <source>
        <strain evidence="4">LRLZ20PSL1</strain>
    </source>
</reference>
<dbReference type="InterPro" id="IPR050834">
    <property type="entry name" value="Glycosyltransf_2"/>
</dbReference>
<keyword evidence="3" id="KW-0808">Transferase</keyword>
<dbReference type="Pfam" id="PF00535">
    <property type="entry name" value="Glycos_transf_2"/>
    <property type="match status" value="1"/>
</dbReference>
<dbReference type="EMBL" id="JAZAQF010000030">
    <property type="protein sequence ID" value="MFG3817234.1"/>
    <property type="molecule type" value="Genomic_DNA"/>
</dbReference>
<comment type="caution">
    <text evidence="3">The sequence shown here is derived from an EMBL/GenBank/DDBJ whole genome shotgun (WGS) entry which is preliminary data.</text>
</comment>
<proteinExistence type="predicted"/>
<dbReference type="InterPro" id="IPR029044">
    <property type="entry name" value="Nucleotide-diphossugar_trans"/>
</dbReference>
<dbReference type="PANTHER" id="PTHR43685:SF2">
    <property type="entry name" value="GLYCOSYLTRANSFERASE 2-LIKE DOMAIN-CONTAINING PROTEIN"/>
    <property type="match status" value="1"/>
</dbReference>
<dbReference type="PANTHER" id="PTHR43685">
    <property type="entry name" value="GLYCOSYLTRANSFERASE"/>
    <property type="match status" value="1"/>
</dbReference>